<dbReference type="RefSeq" id="WP_179916209.1">
    <property type="nucleotide sequence ID" value="NZ_JACCDE010000016.1"/>
</dbReference>
<evidence type="ECO:0000313" key="2">
    <source>
        <dbReference type="Proteomes" id="UP000526892"/>
    </source>
</evidence>
<dbReference type="InterPro" id="IPR029058">
    <property type="entry name" value="AB_hydrolase_fold"/>
</dbReference>
<sequence>MANFDRCEDKVFLFGDIYVKIYIYDISKALVFAFAGAGHSVTREDVMNEVSPWGYDYLKKKGLNVIGFTNIKGSYNYYRDAVFFKCLKELAKKLPDFKERLAYGGSMGGYAASAFSNVLGVDRLLLLNPISTRNKEIASWDYEAKRALSSFHFDWKGEFADGADTNACGYVVYDPLYELDKKHAIRYSTLEKLKVPGLGHSIATYLHEMKMLNWLVDSFIENSIDIEKFHELARSKRKIKRYYDWMLSDENKYLTDRRAKVFLRHCNSLFSKGKTSERLSDADVEMAMSIADILSKTDLVDSIKFLKIIHGNRPDIKAVRLKILEYRSLIKVLE</sequence>
<gene>
    <name evidence="1" type="ORF">HZS80_11960</name>
</gene>
<name>A0A7Z0LTL1_9GAMM</name>
<keyword evidence="2" id="KW-1185">Reference proteome</keyword>
<dbReference type="AlphaFoldDB" id="A0A7Z0LTL1"/>
<accession>A0A7Z0LTL1</accession>
<proteinExistence type="predicted"/>
<evidence type="ECO:0000313" key="1">
    <source>
        <dbReference type="EMBL" id="NYS78412.1"/>
    </source>
</evidence>
<organism evidence="1 2">
    <name type="scientific">Vreelandella glaciei</name>
    <dbReference type="NCBI Taxonomy" id="186761"/>
    <lineage>
        <taxon>Bacteria</taxon>
        <taxon>Pseudomonadati</taxon>
        <taxon>Pseudomonadota</taxon>
        <taxon>Gammaproteobacteria</taxon>
        <taxon>Oceanospirillales</taxon>
        <taxon>Halomonadaceae</taxon>
        <taxon>Vreelandella</taxon>
    </lineage>
</organism>
<evidence type="ECO:0008006" key="3">
    <source>
        <dbReference type="Google" id="ProtNLM"/>
    </source>
</evidence>
<reference evidence="1 2" key="1">
    <citation type="journal article" date="2003" name="Extremophiles">
        <title>Halomonas glaciei sp. nov. isolated from fast ice of Adelie Land, Antarctica.</title>
        <authorList>
            <person name="Reddy G.S."/>
            <person name="Raghavan P.U."/>
            <person name="Sarita N.B."/>
            <person name="Prakash J.S."/>
            <person name="Nagesh N."/>
            <person name="Delille D."/>
            <person name="Shivaji S."/>
        </authorList>
    </citation>
    <scope>NUCLEOTIDE SEQUENCE [LARGE SCALE GENOMIC DNA]</scope>
    <source>
        <strain evidence="1 2">DD39</strain>
    </source>
</reference>
<protein>
    <recommendedName>
        <fullName evidence="3">Alpha/beta hydrolase</fullName>
    </recommendedName>
</protein>
<dbReference type="SUPFAM" id="SSF53474">
    <property type="entry name" value="alpha/beta-Hydrolases"/>
    <property type="match status" value="1"/>
</dbReference>
<dbReference type="Proteomes" id="UP000526892">
    <property type="component" value="Unassembled WGS sequence"/>
</dbReference>
<dbReference type="EMBL" id="JACCDE010000016">
    <property type="protein sequence ID" value="NYS78412.1"/>
    <property type="molecule type" value="Genomic_DNA"/>
</dbReference>
<comment type="caution">
    <text evidence="1">The sequence shown here is derived from an EMBL/GenBank/DDBJ whole genome shotgun (WGS) entry which is preliminary data.</text>
</comment>